<evidence type="ECO:0000313" key="3">
    <source>
        <dbReference type="Proteomes" id="UP000274756"/>
    </source>
</evidence>
<sequence>MESRRNAVINALLAKANLLADNHLAISTEDIPKVFRFGLLQMCSNPKLSVDFSKKSSEADFQILEDTKCLERESSDVQKGTSGGSSGECCYQVLNFINQMESADYEQPSPGSKVTLKEVDAAFYEVLKWIDVNDNKVLLLKVKHAVAHAHFGLAITFLQKAADDKAYPKSIYIDVAIARVLSYYEYYPEPEMA</sequence>
<organism evidence="2 4">
    <name type="scientific">Dracunculus medinensis</name>
    <name type="common">Guinea worm</name>
    <dbReference type="NCBI Taxonomy" id="318479"/>
    <lineage>
        <taxon>Eukaryota</taxon>
        <taxon>Metazoa</taxon>
        <taxon>Ecdysozoa</taxon>
        <taxon>Nematoda</taxon>
        <taxon>Chromadorea</taxon>
        <taxon>Rhabditida</taxon>
        <taxon>Spirurina</taxon>
        <taxon>Dracunculoidea</taxon>
        <taxon>Dracunculidae</taxon>
        <taxon>Dracunculus</taxon>
    </lineage>
</organism>
<evidence type="ECO:0000313" key="1">
    <source>
        <dbReference type="EMBL" id="VDN58840.1"/>
    </source>
</evidence>
<reference evidence="4" key="1">
    <citation type="submission" date="2017-02" db="UniProtKB">
        <authorList>
            <consortium name="WormBaseParasite"/>
        </authorList>
    </citation>
    <scope>IDENTIFICATION</scope>
</reference>
<dbReference type="Proteomes" id="UP000038040">
    <property type="component" value="Unplaced"/>
</dbReference>
<keyword evidence="3" id="KW-1185">Reference proteome</keyword>
<dbReference type="Proteomes" id="UP000274756">
    <property type="component" value="Unassembled WGS sequence"/>
</dbReference>
<evidence type="ECO:0000313" key="4">
    <source>
        <dbReference type="WBParaSite" id="DME_0000501401-mRNA-1"/>
    </source>
</evidence>
<proteinExistence type="predicted"/>
<gene>
    <name evidence="1" type="ORF">DME_LOCUS8813</name>
</gene>
<dbReference type="AlphaFoldDB" id="A0A0N4UCL5"/>
<protein>
    <submittedName>
        <fullName evidence="4">BTB domain-containing protein</fullName>
    </submittedName>
</protein>
<reference evidence="1 3" key="2">
    <citation type="submission" date="2018-11" db="EMBL/GenBank/DDBJ databases">
        <authorList>
            <consortium name="Pathogen Informatics"/>
        </authorList>
    </citation>
    <scope>NUCLEOTIDE SEQUENCE [LARGE SCALE GENOMIC DNA]</scope>
</reference>
<accession>A0A0N4UCL5</accession>
<dbReference type="InterPro" id="IPR046939">
    <property type="entry name" value="TPPII_C_sf"/>
</dbReference>
<dbReference type="STRING" id="318479.A0A0N4UCL5"/>
<name>A0A0N4UCL5_DRAME</name>
<dbReference type="WBParaSite" id="DME_0000501401-mRNA-1">
    <property type="protein sequence ID" value="DME_0000501401-mRNA-1"/>
    <property type="gene ID" value="DME_0000501401"/>
</dbReference>
<evidence type="ECO:0000313" key="2">
    <source>
        <dbReference type="Proteomes" id="UP000038040"/>
    </source>
</evidence>
<dbReference type="EMBL" id="UYYG01001172">
    <property type="protein sequence ID" value="VDN58840.1"/>
    <property type="molecule type" value="Genomic_DNA"/>
</dbReference>
<dbReference type="OrthoDB" id="5874025at2759"/>
<dbReference type="Gene3D" id="1.25.40.710">
    <property type="match status" value="1"/>
</dbReference>